<dbReference type="Gene3D" id="3.40.50.9200">
    <property type="entry name" value="Hypothetical protein MTH538"/>
    <property type="match status" value="1"/>
</dbReference>
<dbReference type="RefSeq" id="WP_130655558.1">
    <property type="nucleotide sequence ID" value="NZ_JABFCN010000062.1"/>
</dbReference>
<proteinExistence type="predicted"/>
<gene>
    <name evidence="2" type="ORF">G9X64_32055</name>
</gene>
<feature type="domain" description="Thoeris protein ThsB TIR-like" evidence="1">
    <location>
        <begin position="9"/>
        <end position="104"/>
    </location>
</feature>
<evidence type="ECO:0000313" key="3">
    <source>
        <dbReference type="Proteomes" id="UP000519972"/>
    </source>
</evidence>
<accession>A0A7Y3SC95</accession>
<comment type="caution">
    <text evidence="2">The sequence shown here is derived from an EMBL/GenBank/DDBJ whole genome shotgun (WGS) entry which is preliminary data.</text>
</comment>
<evidence type="ECO:0000313" key="2">
    <source>
        <dbReference type="EMBL" id="NNU41033.1"/>
    </source>
</evidence>
<keyword evidence="3" id="KW-1185">Reference proteome</keyword>
<dbReference type="InterPro" id="IPR015032">
    <property type="entry name" value="ThsB__TIR-like_domain"/>
</dbReference>
<sequence>MTNFLKNVFISHIHEDDHGLPKLKQILSDHNLDVRDSSINSSNPNNANDENYIKYSILAPQIEWASTLIVYITADTRHSEWVNWEIEYAASRGKRIVGVWAEGEEGCELPDALKEYHDALVGWHGNSIVEAIVEDQDKSELPDGTAAPVLPIKRHPCGVK</sequence>
<reference evidence="2 3" key="1">
    <citation type="submission" date="2020-02" db="EMBL/GenBank/DDBJ databases">
        <authorList>
            <person name="Sun Q."/>
        </authorList>
    </citation>
    <scope>NUCLEOTIDE SEQUENCE [LARGE SCALE GENOMIC DNA]</scope>
    <source>
        <strain evidence="2 3">CCBAU 03386</strain>
    </source>
</reference>
<dbReference type="EMBL" id="JABFCN010000062">
    <property type="protein sequence ID" value="NNU41033.1"/>
    <property type="molecule type" value="Genomic_DNA"/>
</dbReference>
<dbReference type="Proteomes" id="UP000519972">
    <property type="component" value="Unassembled WGS sequence"/>
</dbReference>
<dbReference type="InterPro" id="IPR036490">
    <property type="entry name" value="ThsB_TIR-like_sf"/>
</dbReference>
<dbReference type="SUPFAM" id="SSF52206">
    <property type="entry name" value="Hypothetical protein MTH538"/>
    <property type="match status" value="1"/>
</dbReference>
<protein>
    <submittedName>
        <fullName evidence="2">TIR domain-containing protein</fullName>
    </submittedName>
</protein>
<evidence type="ECO:0000259" key="1">
    <source>
        <dbReference type="Pfam" id="PF08937"/>
    </source>
</evidence>
<name>A0A7Y3SC95_9HYPH</name>
<dbReference type="Pfam" id="PF08937">
    <property type="entry name" value="ThsB_TIR"/>
    <property type="match status" value="1"/>
</dbReference>
<dbReference type="AlphaFoldDB" id="A0A7Y3SC95"/>
<organism evidence="2 3">
    <name type="scientific">Rhizobium sophorae</name>
    <dbReference type="NCBI Taxonomy" id="1535242"/>
    <lineage>
        <taxon>Bacteria</taxon>
        <taxon>Pseudomonadati</taxon>
        <taxon>Pseudomonadota</taxon>
        <taxon>Alphaproteobacteria</taxon>
        <taxon>Hyphomicrobiales</taxon>
        <taxon>Rhizobiaceae</taxon>
        <taxon>Rhizobium/Agrobacterium group</taxon>
        <taxon>Rhizobium</taxon>
    </lineage>
</organism>